<dbReference type="STRING" id="387005.A0A183HUE2"/>
<name>A0A183HUE2_9BILA</name>
<organism evidence="3">
    <name type="scientific">Onchocerca flexuosa</name>
    <dbReference type="NCBI Taxonomy" id="387005"/>
    <lineage>
        <taxon>Eukaryota</taxon>
        <taxon>Metazoa</taxon>
        <taxon>Ecdysozoa</taxon>
        <taxon>Nematoda</taxon>
        <taxon>Chromadorea</taxon>
        <taxon>Rhabditida</taxon>
        <taxon>Spirurina</taxon>
        <taxon>Spiruromorpha</taxon>
        <taxon>Filarioidea</taxon>
        <taxon>Onchocercidae</taxon>
        <taxon>Onchocerca</taxon>
    </lineage>
</organism>
<reference evidence="3" key="1">
    <citation type="submission" date="2016-06" db="UniProtKB">
        <authorList>
            <consortium name="WormBaseParasite"/>
        </authorList>
    </citation>
    <scope>IDENTIFICATION</scope>
</reference>
<evidence type="ECO:0000313" key="3">
    <source>
        <dbReference type="WBParaSite" id="OFLC_0001110401-mRNA-1"/>
    </source>
</evidence>
<protein>
    <submittedName>
        <fullName evidence="3">AGC-kinase C-terminal domain-containing protein</fullName>
    </submittedName>
</protein>
<evidence type="ECO:0000313" key="2">
    <source>
        <dbReference type="Proteomes" id="UP000267606"/>
    </source>
</evidence>
<dbReference type="WBParaSite" id="OFLC_0001110401-mRNA-1">
    <property type="protein sequence ID" value="OFLC_0001110401-mRNA-1"/>
    <property type="gene ID" value="OFLC_0001110401"/>
</dbReference>
<keyword evidence="2" id="KW-1185">Reference proteome</keyword>
<dbReference type="AlphaFoldDB" id="A0A183HUE2"/>
<accession>A0A183HUE2</accession>
<dbReference type="Proteomes" id="UP000267606">
    <property type="component" value="Unassembled WGS sequence"/>
</dbReference>
<sequence length="63" mass="7078">MDTERFRWHNLQWLEMVAESNSVTSSDSIISDSPDIYSEVFGAEDILGDASPDISITHANNDF</sequence>
<gene>
    <name evidence="1" type="ORF">OFLC_LOCUS11108</name>
</gene>
<reference evidence="1 2" key="2">
    <citation type="submission" date="2018-11" db="EMBL/GenBank/DDBJ databases">
        <authorList>
            <consortium name="Pathogen Informatics"/>
        </authorList>
    </citation>
    <scope>NUCLEOTIDE SEQUENCE [LARGE SCALE GENOMIC DNA]</scope>
</reference>
<evidence type="ECO:0000313" key="1">
    <source>
        <dbReference type="EMBL" id="VDO73899.1"/>
    </source>
</evidence>
<dbReference type="EMBL" id="UZAJ01015609">
    <property type="protein sequence ID" value="VDO73899.1"/>
    <property type="molecule type" value="Genomic_DNA"/>
</dbReference>
<proteinExistence type="predicted"/>